<proteinExistence type="predicted"/>
<comment type="caution">
    <text evidence="1">The sequence shown here is derived from an EMBL/GenBank/DDBJ whole genome shotgun (WGS) entry which is preliminary data.</text>
</comment>
<organism evidence="1 2">
    <name type="scientific">Symbiodinium necroappetens</name>
    <dbReference type="NCBI Taxonomy" id="1628268"/>
    <lineage>
        <taxon>Eukaryota</taxon>
        <taxon>Sar</taxon>
        <taxon>Alveolata</taxon>
        <taxon>Dinophyceae</taxon>
        <taxon>Suessiales</taxon>
        <taxon>Symbiodiniaceae</taxon>
        <taxon>Symbiodinium</taxon>
    </lineage>
</organism>
<sequence>DWIREVALLSHIEALVATNFGRIYRLLLHVEDDEKVTGTLLFEEPGLCFTCMGLGASTHVWAGCADGRALTLGVHDSRRRWIEAFRQCRVSAAFAAQAGHGLLADH</sequence>
<dbReference type="EMBL" id="CAJNJA010009595">
    <property type="protein sequence ID" value="CAE7248385.1"/>
    <property type="molecule type" value="Genomic_DNA"/>
</dbReference>
<reference evidence="1" key="1">
    <citation type="submission" date="2021-02" db="EMBL/GenBank/DDBJ databases">
        <authorList>
            <person name="Dougan E. K."/>
            <person name="Rhodes N."/>
            <person name="Thang M."/>
            <person name="Chan C."/>
        </authorList>
    </citation>
    <scope>NUCLEOTIDE SEQUENCE</scope>
</reference>
<dbReference type="OrthoDB" id="5594999at2759"/>
<dbReference type="Proteomes" id="UP000601435">
    <property type="component" value="Unassembled WGS sequence"/>
</dbReference>
<gene>
    <name evidence="1" type="primary">Wdr6</name>
    <name evidence="1" type="ORF">SNEC2469_LOCUS4976</name>
</gene>
<accession>A0A812LRV1</accession>
<feature type="non-terminal residue" evidence="1">
    <location>
        <position position="106"/>
    </location>
</feature>
<keyword evidence="2" id="KW-1185">Reference proteome</keyword>
<protein>
    <submittedName>
        <fullName evidence="1">Wdr6 protein</fullName>
    </submittedName>
</protein>
<name>A0A812LRV1_9DINO</name>
<feature type="non-terminal residue" evidence="1">
    <location>
        <position position="1"/>
    </location>
</feature>
<evidence type="ECO:0000313" key="1">
    <source>
        <dbReference type="EMBL" id="CAE7248385.1"/>
    </source>
</evidence>
<dbReference type="AlphaFoldDB" id="A0A812LRV1"/>
<evidence type="ECO:0000313" key="2">
    <source>
        <dbReference type="Proteomes" id="UP000601435"/>
    </source>
</evidence>